<evidence type="ECO:0000256" key="3">
    <source>
        <dbReference type="ARBA" id="ARBA00022692"/>
    </source>
</evidence>
<keyword evidence="9" id="KW-1185">Reference proteome</keyword>
<dbReference type="Pfam" id="PF00950">
    <property type="entry name" value="ABC-3"/>
    <property type="match status" value="1"/>
</dbReference>
<comment type="similarity">
    <text evidence="2 6">Belongs to the ABC-3 integral membrane protein family.</text>
</comment>
<name>A0A211YXU2_9PROT</name>
<evidence type="ECO:0000313" key="9">
    <source>
        <dbReference type="Proteomes" id="UP000196655"/>
    </source>
</evidence>
<proteinExistence type="inferred from homology"/>
<dbReference type="InterPro" id="IPR001626">
    <property type="entry name" value="ABC_TroCD"/>
</dbReference>
<feature type="transmembrane region" description="Helical" evidence="7">
    <location>
        <begin position="200"/>
        <end position="217"/>
    </location>
</feature>
<dbReference type="GO" id="GO:0010043">
    <property type="term" value="P:response to zinc ion"/>
    <property type="evidence" value="ECO:0007669"/>
    <property type="project" value="TreeGrafter"/>
</dbReference>
<dbReference type="CDD" id="cd06550">
    <property type="entry name" value="TM_ABC_iron-siderophores_like"/>
    <property type="match status" value="1"/>
</dbReference>
<evidence type="ECO:0000256" key="6">
    <source>
        <dbReference type="RuleBase" id="RU003943"/>
    </source>
</evidence>
<dbReference type="InterPro" id="IPR037294">
    <property type="entry name" value="ABC_BtuC-like"/>
</dbReference>
<feature type="transmembrane region" description="Helical" evidence="7">
    <location>
        <begin position="250"/>
        <end position="269"/>
    </location>
</feature>
<dbReference type="RefSeq" id="WP_088157406.1">
    <property type="nucleotide sequence ID" value="NZ_NHON01000144.1"/>
</dbReference>
<evidence type="ECO:0000256" key="5">
    <source>
        <dbReference type="ARBA" id="ARBA00023136"/>
    </source>
</evidence>
<keyword evidence="5 7" id="KW-0472">Membrane</keyword>
<accession>A0A211YXU2</accession>
<dbReference type="GO" id="GO:0043190">
    <property type="term" value="C:ATP-binding cassette (ABC) transporter complex"/>
    <property type="evidence" value="ECO:0007669"/>
    <property type="project" value="InterPro"/>
</dbReference>
<keyword evidence="3 6" id="KW-0812">Transmembrane</keyword>
<feature type="transmembrane region" description="Helical" evidence="7">
    <location>
        <begin position="60"/>
        <end position="84"/>
    </location>
</feature>
<keyword evidence="4 7" id="KW-1133">Transmembrane helix</keyword>
<evidence type="ECO:0008006" key="10">
    <source>
        <dbReference type="Google" id="ProtNLM"/>
    </source>
</evidence>
<evidence type="ECO:0000256" key="1">
    <source>
        <dbReference type="ARBA" id="ARBA00004141"/>
    </source>
</evidence>
<dbReference type="GO" id="GO:0055085">
    <property type="term" value="P:transmembrane transport"/>
    <property type="evidence" value="ECO:0007669"/>
    <property type="project" value="InterPro"/>
</dbReference>
<dbReference type="AlphaFoldDB" id="A0A211YXU2"/>
<feature type="transmembrane region" description="Helical" evidence="7">
    <location>
        <begin position="224"/>
        <end position="244"/>
    </location>
</feature>
<keyword evidence="6" id="KW-0813">Transport</keyword>
<dbReference type="OrthoDB" id="9804300at2"/>
<dbReference type="SUPFAM" id="SSF81345">
    <property type="entry name" value="ABC transporter involved in vitamin B12 uptake, BtuC"/>
    <property type="match status" value="1"/>
</dbReference>
<gene>
    <name evidence="8" type="ORF">BWR60_33905</name>
</gene>
<sequence>MTELLDLLAEPFGYQFMVKAILGGGVVGAVCAVLSCFVTLKGWSLLGDALSHAVVPGVAIAYLAGAPFLLGAVLSGLFAVLGIGAIERATKLRGDAVIGVVFTAFFALGLLLISLYPSNLRLTTILFGNLLGIADADLWQLLAVGAGCLLAVAAKWKDLLLYCFDAQHARAIGLPTGRLHLLLLGLLSLTAVAALQAVGALLVVAMLITPGATAFLLTDRFPRMLVLAAVMGAATAMAGAYASYFLDGSTGGLIVLAQTALFLLALALAPKHGLLRRASA</sequence>
<organism evidence="8 9">
    <name type="scientific">Inquilinus limosus</name>
    <dbReference type="NCBI Taxonomy" id="171674"/>
    <lineage>
        <taxon>Bacteria</taxon>
        <taxon>Pseudomonadati</taxon>
        <taxon>Pseudomonadota</taxon>
        <taxon>Alphaproteobacteria</taxon>
        <taxon>Rhodospirillales</taxon>
        <taxon>Rhodospirillaceae</taxon>
        <taxon>Inquilinus</taxon>
    </lineage>
</organism>
<dbReference type="Gene3D" id="1.10.3470.10">
    <property type="entry name" value="ABC transporter involved in vitamin B12 uptake, BtuC"/>
    <property type="match status" value="1"/>
</dbReference>
<feature type="transmembrane region" description="Helical" evidence="7">
    <location>
        <begin position="96"/>
        <end position="118"/>
    </location>
</feature>
<dbReference type="PANTHER" id="PTHR30477:SF13">
    <property type="entry name" value="IRON TRANSPORT SYSTEM MEMBRANE PROTEIN HI_0360-RELATED"/>
    <property type="match status" value="1"/>
</dbReference>
<dbReference type="GO" id="GO:0071281">
    <property type="term" value="P:cellular response to iron ion"/>
    <property type="evidence" value="ECO:0007669"/>
    <property type="project" value="UniProtKB-ARBA"/>
</dbReference>
<evidence type="ECO:0000256" key="7">
    <source>
        <dbReference type="SAM" id="Phobius"/>
    </source>
</evidence>
<dbReference type="PANTHER" id="PTHR30477">
    <property type="entry name" value="ABC-TRANSPORTER METAL-BINDING PROTEIN"/>
    <property type="match status" value="1"/>
</dbReference>
<evidence type="ECO:0000256" key="2">
    <source>
        <dbReference type="ARBA" id="ARBA00008034"/>
    </source>
</evidence>
<comment type="caution">
    <text evidence="8">The sequence shown here is derived from an EMBL/GenBank/DDBJ whole genome shotgun (WGS) entry which is preliminary data.</text>
</comment>
<dbReference type="FunFam" id="1.10.3470.10:FF:000003">
    <property type="entry name" value="Iron ABC transporter permease SitD"/>
    <property type="match status" value="1"/>
</dbReference>
<comment type="subcellular location">
    <subcellularLocation>
        <location evidence="6">Cell membrane</location>
        <topology evidence="6">Multi-pass membrane protein</topology>
    </subcellularLocation>
    <subcellularLocation>
        <location evidence="1">Membrane</location>
        <topology evidence="1">Multi-pass membrane protein</topology>
    </subcellularLocation>
</comment>
<reference evidence="9" key="1">
    <citation type="submission" date="2017-05" db="EMBL/GenBank/DDBJ databases">
        <authorList>
            <person name="Macchi M."/>
            <person name="Festa S."/>
            <person name="Coppotelli B.M."/>
            <person name="Morelli I.S."/>
        </authorList>
    </citation>
    <scope>NUCLEOTIDE SEQUENCE [LARGE SCALE GENOMIC DNA]</scope>
    <source>
        <strain evidence="9">I</strain>
    </source>
</reference>
<dbReference type="Proteomes" id="UP000196655">
    <property type="component" value="Unassembled WGS sequence"/>
</dbReference>
<protein>
    <recommendedName>
        <fullName evidence="10">Iron ABC transporter permease</fullName>
    </recommendedName>
</protein>
<dbReference type="STRING" id="1122125.GCA_000423185_06602"/>
<evidence type="ECO:0000256" key="4">
    <source>
        <dbReference type="ARBA" id="ARBA00022989"/>
    </source>
</evidence>
<dbReference type="EMBL" id="NHON01000144">
    <property type="protein sequence ID" value="OWJ57825.1"/>
    <property type="molecule type" value="Genomic_DNA"/>
</dbReference>
<feature type="transmembrane region" description="Helical" evidence="7">
    <location>
        <begin position="177"/>
        <end position="194"/>
    </location>
</feature>
<feature type="transmembrane region" description="Helical" evidence="7">
    <location>
        <begin position="20"/>
        <end position="40"/>
    </location>
</feature>
<feature type="transmembrane region" description="Helical" evidence="7">
    <location>
        <begin position="138"/>
        <end position="156"/>
    </location>
</feature>
<evidence type="ECO:0000313" key="8">
    <source>
        <dbReference type="EMBL" id="OWJ57825.1"/>
    </source>
</evidence>